<evidence type="ECO:0000259" key="20">
    <source>
        <dbReference type="PROSITE" id="PS51671"/>
    </source>
</evidence>
<evidence type="ECO:0000256" key="9">
    <source>
        <dbReference type="ARBA" id="ARBA00022723"/>
    </source>
</evidence>
<dbReference type="Pfam" id="PF00742">
    <property type="entry name" value="Homoserine_dh"/>
    <property type="match status" value="1"/>
</dbReference>
<dbReference type="GO" id="GO:0009088">
    <property type="term" value="P:threonine biosynthetic process"/>
    <property type="evidence" value="ECO:0007669"/>
    <property type="project" value="UniProtKB-UniPathway"/>
</dbReference>
<dbReference type="AlphaFoldDB" id="A0A7W3XUH3"/>
<comment type="pathway">
    <text evidence="3 18">Amino-acid biosynthesis; L-methionine biosynthesis via de novo pathway; L-homoserine from L-aspartate: step 3/3.</text>
</comment>
<gene>
    <name evidence="21" type="ORF">FHR92_005171</name>
</gene>
<reference evidence="21 22" key="1">
    <citation type="submission" date="2020-08" db="EMBL/GenBank/DDBJ databases">
        <title>Genomic Encyclopedia of Type Strains, Phase III (KMG-III): the genomes of soil and plant-associated and newly described type strains.</title>
        <authorList>
            <person name="Whitman W."/>
        </authorList>
    </citation>
    <scope>NUCLEOTIDE SEQUENCE [LARGE SCALE GENOMIC DNA]</scope>
    <source>
        <strain evidence="21 22">CECT 8693</strain>
    </source>
</reference>
<dbReference type="Pfam" id="PF01842">
    <property type="entry name" value="ACT"/>
    <property type="match status" value="1"/>
</dbReference>
<dbReference type="Gene3D" id="3.40.50.720">
    <property type="entry name" value="NAD(P)-binding Rossmann-like Domain"/>
    <property type="match status" value="1"/>
</dbReference>
<evidence type="ECO:0000256" key="19">
    <source>
        <dbReference type="RuleBase" id="RU004171"/>
    </source>
</evidence>
<dbReference type="Proteomes" id="UP000567067">
    <property type="component" value="Unassembled WGS sequence"/>
</dbReference>
<dbReference type="SUPFAM" id="SSF55021">
    <property type="entry name" value="ACT-like"/>
    <property type="match status" value="1"/>
</dbReference>
<evidence type="ECO:0000313" key="21">
    <source>
        <dbReference type="EMBL" id="MBA9088653.1"/>
    </source>
</evidence>
<dbReference type="InterPro" id="IPR045865">
    <property type="entry name" value="ACT-like_dom_sf"/>
</dbReference>
<evidence type="ECO:0000256" key="1">
    <source>
        <dbReference type="ARBA" id="ARBA00001920"/>
    </source>
</evidence>
<comment type="pathway">
    <text evidence="2 18">Amino-acid biosynthesis; L-threonine biosynthesis; L-threonine from L-aspartate: step 3/5.</text>
</comment>
<dbReference type="InterPro" id="IPR019811">
    <property type="entry name" value="HDH_CS"/>
</dbReference>
<dbReference type="InterPro" id="IPR005106">
    <property type="entry name" value="Asp/hSer_DH_NAD-bd"/>
</dbReference>
<evidence type="ECO:0000256" key="17">
    <source>
        <dbReference type="PIRSR" id="PIRSR000098-2"/>
    </source>
</evidence>
<evidence type="ECO:0000256" key="13">
    <source>
        <dbReference type="ARBA" id="ARBA00023053"/>
    </source>
</evidence>
<keyword evidence="14 18" id="KW-0486">Methionine biosynthesis</keyword>
<keyword evidence="10 17" id="KW-0521">NADP</keyword>
<dbReference type="SUPFAM" id="SSF51735">
    <property type="entry name" value="NAD(P)-binding Rossmann-fold domains"/>
    <property type="match status" value="1"/>
</dbReference>
<organism evidence="21 22">
    <name type="scientific">Fontibacillus solani</name>
    <dbReference type="NCBI Taxonomy" id="1572857"/>
    <lineage>
        <taxon>Bacteria</taxon>
        <taxon>Bacillati</taxon>
        <taxon>Bacillota</taxon>
        <taxon>Bacilli</taxon>
        <taxon>Bacillales</taxon>
        <taxon>Paenibacillaceae</taxon>
        <taxon>Fontibacillus</taxon>
    </lineage>
</organism>
<comment type="cofactor">
    <cofactor evidence="1">
        <name>a metal cation</name>
        <dbReference type="ChEBI" id="CHEBI:25213"/>
    </cofactor>
</comment>
<accession>A0A7W3XUH3</accession>
<keyword evidence="11 18" id="KW-0560">Oxidoreductase</keyword>
<dbReference type="InterPro" id="IPR036291">
    <property type="entry name" value="NAD(P)-bd_dom_sf"/>
</dbReference>
<dbReference type="EMBL" id="JACJIP010000061">
    <property type="protein sequence ID" value="MBA9088653.1"/>
    <property type="molecule type" value="Genomic_DNA"/>
</dbReference>
<keyword evidence="12" id="KW-0520">NAD</keyword>
<dbReference type="FunFam" id="3.30.360.10:FF:000005">
    <property type="entry name" value="Homoserine dehydrogenase"/>
    <property type="match status" value="1"/>
</dbReference>
<dbReference type="FunFam" id="3.40.50.720:FF:000062">
    <property type="entry name" value="Homoserine dehydrogenase"/>
    <property type="match status" value="1"/>
</dbReference>
<evidence type="ECO:0000256" key="10">
    <source>
        <dbReference type="ARBA" id="ARBA00022857"/>
    </source>
</evidence>
<dbReference type="GO" id="GO:0004412">
    <property type="term" value="F:homoserine dehydrogenase activity"/>
    <property type="evidence" value="ECO:0007669"/>
    <property type="project" value="UniProtKB-EC"/>
</dbReference>
<dbReference type="SUPFAM" id="SSF55347">
    <property type="entry name" value="Glyceraldehyde-3-phosphate dehydrogenase-like, C-terminal domain"/>
    <property type="match status" value="1"/>
</dbReference>
<dbReference type="GO" id="GO:0046872">
    <property type="term" value="F:metal ion binding"/>
    <property type="evidence" value="ECO:0007669"/>
    <property type="project" value="UniProtKB-KW"/>
</dbReference>
<dbReference type="Pfam" id="PF03447">
    <property type="entry name" value="NAD_binding_3"/>
    <property type="match status" value="1"/>
</dbReference>
<comment type="caution">
    <text evidence="21">The sequence shown here is derived from an EMBL/GenBank/DDBJ whole genome shotgun (WGS) entry which is preliminary data.</text>
</comment>
<dbReference type="InterPro" id="IPR016204">
    <property type="entry name" value="HDH"/>
</dbReference>
<dbReference type="PANTHER" id="PTHR43331">
    <property type="entry name" value="HOMOSERINE DEHYDROGENASE"/>
    <property type="match status" value="1"/>
</dbReference>
<dbReference type="NCBIfam" id="NF004976">
    <property type="entry name" value="PRK06349.1"/>
    <property type="match status" value="1"/>
</dbReference>
<keyword evidence="8 18" id="KW-0791">Threonine biosynthesis</keyword>
<evidence type="ECO:0000256" key="11">
    <source>
        <dbReference type="ARBA" id="ARBA00023002"/>
    </source>
</evidence>
<evidence type="ECO:0000256" key="14">
    <source>
        <dbReference type="ARBA" id="ARBA00023167"/>
    </source>
</evidence>
<evidence type="ECO:0000256" key="12">
    <source>
        <dbReference type="ARBA" id="ARBA00023027"/>
    </source>
</evidence>
<evidence type="ECO:0000256" key="4">
    <source>
        <dbReference type="ARBA" id="ARBA00006753"/>
    </source>
</evidence>
<feature type="active site" description="Proton donor" evidence="16">
    <location>
        <position position="205"/>
    </location>
</feature>
<evidence type="ECO:0000256" key="8">
    <source>
        <dbReference type="ARBA" id="ARBA00022697"/>
    </source>
</evidence>
<dbReference type="Gene3D" id="3.30.70.260">
    <property type="match status" value="1"/>
</dbReference>
<keyword evidence="13" id="KW-0915">Sodium</keyword>
<dbReference type="UniPathway" id="UPA00051">
    <property type="reaction ID" value="UER00465"/>
</dbReference>
<evidence type="ECO:0000256" key="7">
    <source>
        <dbReference type="ARBA" id="ARBA00022605"/>
    </source>
</evidence>
<protein>
    <recommendedName>
        <fullName evidence="6 18">Homoserine dehydrogenase</fullName>
        <ecNumber evidence="5 18">1.1.1.3</ecNumber>
    </recommendedName>
</protein>
<sequence>MKPVKVGLLGLGTVGTGVIRIVEGHQEDLSRQVGSPVVIEKVAVRSLDKKRNIEIESSKLTDNPWDVIRDPEIDIIVEVMGGVNETKTYILEALERGKHIVTANKDLMALYGSEIVAKAQEKQCDVFYEASVAGGIPIIRTLIEGFSSDRIMKIMGIVNGTTNYILTKMSLEGASYDDVLREAQQLGYAEADPTSDVEGLDAARKMTILGTLGFRTDIELKDVEVRGISSVTKEDIVHAKRLGYELKLLGIADREEEEVSISVQPTMVKSTHPIAAVNGVFNAVYVYGEAVGETMFYGAGAGEMPTATSIVADLIAVVKNLKLGVNGLKAIVPYKPKKLKSDDQISYKNFLLLNVADKAGVLAQITQVFAEYDVSLESVVQSPNANTSDAEIIIVTHNASKANMDKVLNHFESLDVIHRVKSVYRVEG</sequence>
<feature type="domain" description="ACT" evidence="20">
    <location>
        <begin position="350"/>
        <end position="428"/>
    </location>
</feature>
<dbReference type="EC" id="1.1.1.3" evidence="5 18"/>
<name>A0A7W3XUH3_9BACL</name>
<dbReference type="PROSITE" id="PS51671">
    <property type="entry name" value="ACT"/>
    <property type="match status" value="1"/>
</dbReference>
<feature type="binding site" evidence="17">
    <location>
        <position position="105"/>
    </location>
    <ligand>
        <name>NADPH</name>
        <dbReference type="ChEBI" id="CHEBI:57783"/>
    </ligand>
</feature>
<dbReference type="Gene3D" id="3.30.360.10">
    <property type="entry name" value="Dihydrodipicolinate Reductase, domain 2"/>
    <property type="match status" value="1"/>
</dbReference>
<dbReference type="InterPro" id="IPR002912">
    <property type="entry name" value="ACT_dom"/>
</dbReference>
<dbReference type="CDD" id="cd04881">
    <property type="entry name" value="ACT_HSDH-Hom"/>
    <property type="match status" value="1"/>
</dbReference>
<evidence type="ECO:0000256" key="5">
    <source>
        <dbReference type="ARBA" id="ARBA00013213"/>
    </source>
</evidence>
<proteinExistence type="inferred from homology"/>
<evidence type="ECO:0000256" key="18">
    <source>
        <dbReference type="RuleBase" id="RU000579"/>
    </source>
</evidence>
<evidence type="ECO:0000313" key="22">
    <source>
        <dbReference type="Proteomes" id="UP000567067"/>
    </source>
</evidence>
<feature type="binding site" evidence="17">
    <location>
        <begin position="9"/>
        <end position="16"/>
    </location>
    <ligand>
        <name>NADP(+)</name>
        <dbReference type="ChEBI" id="CHEBI:58349"/>
    </ligand>
</feature>
<dbReference type="GO" id="GO:0050661">
    <property type="term" value="F:NADP binding"/>
    <property type="evidence" value="ECO:0007669"/>
    <property type="project" value="InterPro"/>
</dbReference>
<dbReference type="PROSITE" id="PS01042">
    <property type="entry name" value="HOMOSER_DHGENASE"/>
    <property type="match status" value="1"/>
</dbReference>
<evidence type="ECO:0000256" key="6">
    <source>
        <dbReference type="ARBA" id="ARBA00013376"/>
    </source>
</evidence>
<feature type="binding site" evidence="17">
    <location>
        <position position="190"/>
    </location>
    <ligand>
        <name>L-homoserine</name>
        <dbReference type="ChEBI" id="CHEBI:57476"/>
    </ligand>
</feature>
<keyword evidence="9" id="KW-0479">Metal-binding</keyword>
<dbReference type="PANTHER" id="PTHR43331:SF1">
    <property type="entry name" value="HOMOSERINE DEHYDROGENASE"/>
    <property type="match status" value="1"/>
</dbReference>
<dbReference type="PIRSF" id="PIRSF000098">
    <property type="entry name" value="Homoser_dehydrog"/>
    <property type="match status" value="1"/>
</dbReference>
<evidence type="ECO:0000256" key="2">
    <source>
        <dbReference type="ARBA" id="ARBA00005056"/>
    </source>
</evidence>
<dbReference type="GO" id="GO:0009086">
    <property type="term" value="P:methionine biosynthetic process"/>
    <property type="evidence" value="ECO:0007669"/>
    <property type="project" value="UniProtKB-KW"/>
</dbReference>
<keyword evidence="7 18" id="KW-0028">Amino-acid biosynthesis</keyword>
<dbReference type="UniPathway" id="UPA00050">
    <property type="reaction ID" value="UER00063"/>
</dbReference>
<dbReference type="RefSeq" id="WP_182540392.1">
    <property type="nucleotide sequence ID" value="NZ_JACJIP010000061.1"/>
</dbReference>
<comment type="catalytic activity">
    <reaction evidence="15">
        <text>L-homoserine + NADP(+) = L-aspartate 4-semialdehyde + NADPH + H(+)</text>
        <dbReference type="Rhea" id="RHEA:15761"/>
        <dbReference type="ChEBI" id="CHEBI:15378"/>
        <dbReference type="ChEBI" id="CHEBI:57476"/>
        <dbReference type="ChEBI" id="CHEBI:57783"/>
        <dbReference type="ChEBI" id="CHEBI:58349"/>
        <dbReference type="ChEBI" id="CHEBI:537519"/>
        <dbReference type="EC" id="1.1.1.3"/>
    </reaction>
    <physiologicalReaction direction="right-to-left" evidence="15">
        <dbReference type="Rhea" id="RHEA:15763"/>
    </physiologicalReaction>
</comment>
<comment type="similarity">
    <text evidence="4 19">Belongs to the homoserine dehydrogenase family.</text>
</comment>
<dbReference type="InterPro" id="IPR001342">
    <property type="entry name" value="HDH_cat"/>
</dbReference>
<evidence type="ECO:0000256" key="3">
    <source>
        <dbReference type="ARBA" id="ARBA00005062"/>
    </source>
</evidence>
<evidence type="ECO:0000256" key="16">
    <source>
        <dbReference type="PIRSR" id="PIRSR000098-1"/>
    </source>
</evidence>
<evidence type="ECO:0000256" key="15">
    <source>
        <dbReference type="ARBA" id="ARBA00048841"/>
    </source>
</evidence>
<keyword evidence="22" id="KW-1185">Reference proteome</keyword>